<dbReference type="PANTHER" id="PTHR46796:SF6">
    <property type="entry name" value="ARAC SUBFAMILY"/>
    <property type="match status" value="1"/>
</dbReference>
<keyword evidence="1" id="KW-0805">Transcription regulation</keyword>
<dbReference type="Gene3D" id="1.10.10.60">
    <property type="entry name" value="Homeodomain-like"/>
    <property type="match status" value="2"/>
</dbReference>
<reference evidence="5 6" key="1">
    <citation type="journal article" date="2019" name="Genome Biol. Evol.">
        <title>Day and night: Metabolic profiles and evolutionary relationships of six axenic non-marine cyanobacteria.</title>
        <authorList>
            <person name="Will S.E."/>
            <person name="Henke P."/>
            <person name="Boedeker C."/>
            <person name="Huang S."/>
            <person name="Brinkmann H."/>
            <person name="Rohde M."/>
            <person name="Jarek M."/>
            <person name="Friedl T."/>
            <person name="Seufert S."/>
            <person name="Schumacher M."/>
            <person name="Overmann J."/>
            <person name="Neumann-Schaal M."/>
            <person name="Petersen J."/>
        </authorList>
    </citation>
    <scope>NUCLEOTIDE SEQUENCE [LARGE SCALE GENOMIC DNA]</scope>
    <source>
        <strain evidence="5 6">PCC 6912</strain>
    </source>
</reference>
<evidence type="ECO:0000256" key="3">
    <source>
        <dbReference type="ARBA" id="ARBA00023163"/>
    </source>
</evidence>
<gene>
    <name evidence="5" type="ORF">PCC6912_19230</name>
</gene>
<evidence type="ECO:0000313" key="6">
    <source>
        <dbReference type="Proteomes" id="UP000268857"/>
    </source>
</evidence>
<dbReference type="SUPFAM" id="SSF46689">
    <property type="entry name" value="Homeodomain-like"/>
    <property type="match status" value="2"/>
</dbReference>
<dbReference type="PRINTS" id="PR00032">
    <property type="entry name" value="HTHARAC"/>
</dbReference>
<dbReference type="OrthoDB" id="516605at2"/>
<keyword evidence="2" id="KW-0238">DNA-binding</keyword>
<name>A0A433NL88_CHLFR</name>
<sequence>MNVEREPSFECRGLPKHKLNQASAYINEHLGEDLSLEAIAIEFGMSKYYFCRLFKQLMGISPHKYLIQQRIERAKQLLKQKKITIADIAFQCGYSEQSTFATAFRKAVGMSPRTYQQQL</sequence>
<comment type="caution">
    <text evidence="5">The sequence shown here is derived from an EMBL/GenBank/DDBJ whole genome shotgun (WGS) entry which is preliminary data.</text>
</comment>
<dbReference type="PROSITE" id="PS01124">
    <property type="entry name" value="HTH_ARAC_FAMILY_2"/>
    <property type="match status" value="1"/>
</dbReference>
<evidence type="ECO:0000313" key="5">
    <source>
        <dbReference type="EMBL" id="RUR83680.1"/>
    </source>
</evidence>
<dbReference type="Proteomes" id="UP000268857">
    <property type="component" value="Unassembled WGS sequence"/>
</dbReference>
<dbReference type="SMART" id="SM00342">
    <property type="entry name" value="HTH_ARAC"/>
    <property type="match status" value="1"/>
</dbReference>
<keyword evidence="3" id="KW-0804">Transcription</keyword>
<keyword evidence="6" id="KW-1185">Reference proteome</keyword>
<dbReference type="STRING" id="211165.GCA_000317285_00204"/>
<accession>A0A433NL88</accession>
<dbReference type="GO" id="GO:0003700">
    <property type="term" value="F:DNA-binding transcription factor activity"/>
    <property type="evidence" value="ECO:0007669"/>
    <property type="project" value="InterPro"/>
</dbReference>
<dbReference type="InterPro" id="IPR050204">
    <property type="entry name" value="AraC_XylS_family_regulators"/>
</dbReference>
<evidence type="ECO:0000256" key="2">
    <source>
        <dbReference type="ARBA" id="ARBA00023125"/>
    </source>
</evidence>
<dbReference type="InterPro" id="IPR009057">
    <property type="entry name" value="Homeodomain-like_sf"/>
</dbReference>
<dbReference type="RefSeq" id="WP_016877546.1">
    <property type="nucleotide sequence ID" value="NZ_AJLN01000017.1"/>
</dbReference>
<dbReference type="PANTHER" id="PTHR46796">
    <property type="entry name" value="HTH-TYPE TRANSCRIPTIONAL ACTIVATOR RHAS-RELATED"/>
    <property type="match status" value="1"/>
</dbReference>
<dbReference type="PROSITE" id="PS00041">
    <property type="entry name" value="HTH_ARAC_FAMILY_1"/>
    <property type="match status" value="1"/>
</dbReference>
<protein>
    <recommendedName>
        <fullName evidence="4">HTH araC/xylS-type domain-containing protein</fullName>
    </recommendedName>
</protein>
<dbReference type="EMBL" id="RSCJ01000006">
    <property type="protein sequence ID" value="RUR83680.1"/>
    <property type="molecule type" value="Genomic_DNA"/>
</dbReference>
<dbReference type="InterPro" id="IPR018062">
    <property type="entry name" value="HTH_AraC-typ_CS"/>
</dbReference>
<proteinExistence type="predicted"/>
<dbReference type="InterPro" id="IPR020449">
    <property type="entry name" value="Tscrpt_reg_AraC-type_HTH"/>
</dbReference>
<dbReference type="InterPro" id="IPR018060">
    <property type="entry name" value="HTH_AraC"/>
</dbReference>
<dbReference type="AlphaFoldDB" id="A0A433NL88"/>
<evidence type="ECO:0000256" key="1">
    <source>
        <dbReference type="ARBA" id="ARBA00023015"/>
    </source>
</evidence>
<dbReference type="GO" id="GO:0043565">
    <property type="term" value="F:sequence-specific DNA binding"/>
    <property type="evidence" value="ECO:0007669"/>
    <property type="project" value="InterPro"/>
</dbReference>
<feature type="domain" description="HTH araC/xylS-type" evidence="4">
    <location>
        <begin position="20"/>
        <end position="118"/>
    </location>
</feature>
<evidence type="ECO:0000259" key="4">
    <source>
        <dbReference type="PROSITE" id="PS01124"/>
    </source>
</evidence>
<organism evidence="5 6">
    <name type="scientific">Chlorogloeopsis fritschii PCC 6912</name>
    <dbReference type="NCBI Taxonomy" id="211165"/>
    <lineage>
        <taxon>Bacteria</taxon>
        <taxon>Bacillati</taxon>
        <taxon>Cyanobacteriota</taxon>
        <taxon>Cyanophyceae</taxon>
        <taxon>Nostocales</taxon>
        <taxon>Chlorogloeopsidaceae</taxon>
        <taxon>Chlorogloeopsis</taxon>
    </lineage>
</organism>
<dbReference type="Pfam" id="PF12833">
    <property type="entry name" value="HTH_18"/>
    <property type="match status" value="1"/>
</dbReference>